<evidence type="ECO:0000313" key="4">
    <source>
        <dbReference type="EMBL" id="RYV52964.1"/>
    </source>
</evidence>
<evidence type="ECO:0000259" key="3">
    <source>
        <dbReference type="PROSITE" id="PS51480"/>
    </source>
</evidence>
<dbReference type="PANTHER" id="PTHR28629:SF4">
    <property type="entry name" value="TRIOKINASE_FMN CYCLASE"/>
    <property type="match status" value="1"/>
</dbReference>
<keyword evidence="1" id="KW-0808">Transferase</keyword>
<evidence type="ECO:0000256" key="1">
    <source>
        <dbReference type="ARBA" id="ARBA00022679"/>
    </source>
</evidence>
<keyword evidence="2 4" id="KW-0418">Kinase</keyword>
<dbReference type="InterPro" id="IPR012737">
    <property type="entry name" value="DhaK_L_YcgS"/>
</dbReference>
<feature type="domain" description="DhaL" evidence="3">
    <location>
        <begin position="6"/>
        <end position="206"/>
    </location>
</feature>
<accession>A0A4V1ZHR5</accession>
<dbReference type="RefSeq" id="WP_130100663.1">
    <property type="nucleotide sequence ID" value="NZ_SDWW01000001.1"/>
</dbReference>
<dbReference type="NCBIfam" id="TIGR02365">
    <property type="entry name" value="dha_L_ycgS"/>
    <property type="match status" value="1"/>
</dbReference>
<dbReference type="InterPro" id="IPR036117">
    <property type="entry name" value="DhaL_dom_sf"/>
</dbReference>
<dbReference type="SMART" id="SM01120">
    <property type="entry name" value="Dak2"/>
    <property type="match status" value="1"/>
</dbReference>
<dbReference type="InterPro" id="IPR004007">
    <property type="entry name" value="DhaL_dom"/>
</dbReference>
<keyword evidence="5" id="KW-1185">Reference proteome</keyword>
<dbReference type="InterPro" id="IPR050861">
    <property type="entry name" value="Dihydroxyacetone_Kinase"/>
</dbReference>
<reference evidence="4 5" key="1">
    <citation type="submission" date="2019-01" db="EMBL/GenBank/DDBJ databases">
        <title>Novel species of Cellulomonas.</title>
        <authorList>
            <person name="Liu Q."/>
            <person name="Xin Y.-H."/>
        </authorList>
    </citation>
    <scope>NUCLEOTIDE SEQUENCE [LARGE SCALE GENOMIC DNA]</scope>
    <source>
        <strain evidence="4 5">HLT2-17</strain>
    </source>
</reference>
<dbReference type="FunFam" id="1.25.40.340:FF:000002">
    <property type="entry name" value="Dihydroxyacetone kinase, L subunit"/>
    <property type="match status" value="1"/>
</dbReference>
<dbReference type="Proteomes" id="UP000293764">
    <property type="component" value="Unassembled WGS sequence"/>
</dbReference>
<protein>
    <submittedName>
        <fullName evidence="4">Dihydroxyacetone kinase subunit L</fullName>
    </submittedName>
</protein>
<name>A0A4V1ZHR5_9MICO</name>
<dbReference type="GO" id="GO:0004371">
    <property type="term" value="F:glycerone kinase activity"/>
    <property type="evidence" value="ECO:0007669"/>
    <property type="project" value="InterPro"/>
</dbReference>
<dbReference type="Gene3D" id="1.25.40.340">
    <property type="match status" value="1"/>
</dbReference>
<dbReference type="PANTHER" id="PTHR28629">
    <property type="entry name" value="TRIOKINASE/FMN CYCLASE"/>
    <property type="match status" value="1"/>
</dbReference>
<organism evidence="4 5">
    <name type="scientific">Pengzhenrongella frigida</name>
    <dbReference type="NCBI Taxonomy" id="1259133"/>
    <lineage>
        <taxon>Bacteria</taxon>
        <taxon>Bacillati</taxon>
        <taxon>Actinomycetota</taxon>
        <taxon>Actinomycetes</taxon>
        <taxon>Micrococcales</taxon>
        <taxon>Pengzhenrongella</taxon>
    </lineage>
</organism>
<proteinExistence type="predicted"/>
<evidence type="ECO:0000256" key="2">
    <source>
        <dbReference type="ARBA" id="ARBA00022777"/>
    </source>
</evidence>
<evidence type="ECO:0000313" key="5">
    <source>
        <dbReference type="Proteomes" id="UP000293764"/>
    </source>
</evidence>
<dbReference type="SUPFAM" id="SSF101473">
    <property type="entry name" value="DhaL-like"/>
    <property type="match status" value="1"/>
</dbReference>
<sequence length="217" mass="22552">MAADVGDVEFVVRVIAQSAVENEIYFGDLDSVVGDGDFGYSLARGFEIVLEQWDTLDRSDAGTFLQKVAMIIAGRIGGTSGPLWGTAFLRAATVAKSRDVIDGPAAVEMLSAAIEGIKARGGAEVGEKTLLDALVPVRDDVATLVAQGLRAQAVLDSAAVTARAAAEATTVMQARRGRASYTGERSIGSPDAGAVAVAVLIERIADQWSEREAARAG</sequence>
<dbReference type="OrthoDB" id="9800291at2"/>
<dbReference type="AlphaFoldDB" id="A0A4V1ZHR5"/>
<dbReference type="GO" id="GO:0005829">
    <property type="term" value="C:cytosol"/>
    <property type="evidence" value="ECO:0007669"/>
    <property type="project" value="TreeGrafter"/>
</dbReference>
<dbReference type="GO" id="GO:0019563">
    <property type="term" value="P:glycerol catabolic process"/>
    <property type="evidence" value="ECO:0007669"/>
    <property type="project" value="TreeGrafter"/>
</dbReference>
<dbReference type="Pfam" id="PF02734">
    <property type="entry name" value="Dak2"/>
    <property type="match status" value="1"/>
</dbReference>
<dbReference type="EMBL" id="SDWW01000001">
    <property type="protein sequence ID" value="RYV52964.1"/>
    <property type="molecule type" value="Genomic_DNA"/>
</dbReference>
<gene>
    <name evidence="4" type="primary">dhaL</name>
    <name evidence="4" type="ORF">EUA98_00265</name>
</gene>
<dbReference type="PROSITE" id="PS51480">
    <property type="entry name" value="DHAL"/>
    <property type="match status" value="1"/>
</dbReference>
<comment type="caution">
    <text evidence="4">The sequence shown here is derived from an EMBL/GenBank/DDBJ whole genome shotgun (WGS) entry which is preliminary data.</text>
</comment>